<dbReference type="PANTHER" id="PTHR35546">
    <property type="entry name" value="F-BOX PROTEIN INTERACTION DOMAIN PROTEIN-RELATED"/>
    <property type="match status" value="1"/>
</dbReference>
<protein>
    <recommendedName>
        <fullName evidence="1">F-box protein At3g26010-like beta-propeller domain-containing protein</fullName>
    </recommendedName>
</protein>
<dbReference type="EMBL" id="KI517416">
    <property type="protein sequence ID" value="ESQ47270.1"/>
    <property type="molecule type" value="Genomic_DNA"/>
</dbReference>
<dbReference type="PANTHER" id="PTHR35546:SF25">
    <property type="entry name" value="F-BOX DOMAIN-CONTAINING PROTEIN"/>
    <property type="match status" value="1"/>
</dbReference>
<dbReference type="AlphaFoldDB" id="V4LA12"/>
<keyword evidence="3" id="KW-1185">Reference proteome</keyword>
<dbReference type="InterPro" id="IPR055290">
    <property type="entry name" value="At3g26010-like"/>
</dbReference>
<dbReference type="STRING" id="72664.V4LA12"/>
<dbReference type="Pfam" id="PF24750">
    <property type="entry name" value="b-prop_At3g26010-like"/>
    <property type="match status" value="1"/>
</dbReference>
<organism evidence="2 3">
    <name type="scientific">Eutrema salsugineum</name>
    <name type="common">Saltwater cress</name>
    <name type="synonym">Sisymbrium salsugineum</name>
    <dbReference type="NCBI Taxonomy" id="72664"/>
    <lineage>
        <taxon>Eukaryota</taxon>
        <taxon>Viridiplantae</taxon>
        <taxon>Streptophyta</taxon>
        <taxon>Embryophyta</taxon>
        <taxon>Tracheophyta</taxon>
        <taxon>Spermatophyta</taxon>
        <taxon>Magnoliopsida</taxon>
        <taxon>eudicotyledons</taxon>
        <taxon>Gunneridae</taxon>
        <taxon>Pentapetalae</taxon>
        <taxon>rosids</taxon>
        <taxon>malvids</taxon>
        <taxon>Brassicales</taxon>
        <taxon>Brassicaceae</taxon>
        <taxon>Eutremeae</taxon>
        <taxon>Eutrema</taxon>
    </lineage>
</organism>
<dbReference type="Gramene" id="ESQ47270">
    <property type="protein sequence ID" value="ESQ47270"/>
    <property type="gene ID" value="EUTSA_v10028185mg"/>
</dbReference>
<proteinExistence type="predicted"/>
<dbReference type="OrthoDB" id="1073481at2759"/>
<dbReference type="OMA" id="INSCDAT"/>
<name>V4LA12_EUTSA</name>
<evidence type="ECO:0000313" key="3">
    <source>
        <dbReference type="Proteomes" id="UP000030689"/>
    </source>
</evidence>
<feature type="domain" description="F-box protein At3g26010-like beta-propeller" evidence="1">
    <location>
        <begin position="5"/>
        <end position="253"/>
    </location>
</feature>
<dbReference type="KEGG" id="eus:EUTSA_v10028185mg"/>
<sequence length="270" mass="31517">MVVAYSDAGLILIEAVPIVGKLSFYVDNPVSREFVKILPPRFHQKAIHYPLGIVTRIDNGVLLSYKIISYDGKQNYNYCKILRLMIYSSETGLWNDETVHLPFSFELINKCRCSISLNGNLYLLACKDDLKEFVLSIDYNATCRVTPFPDLDKRRKFERFFTTSQGNLMYMNIFFHDGSLDHKLFFHDGSLDHKLCVWTLKSWEWQLVSEISADFTKTFQLAINLFDATTAYFRCMKRHCLLSINLDNGEFVRYLKDNIFECYYSSFVLP</sequence>
<gene>
    <name evidence="2" type="ORF">EUTSA_v10028185mg</name>
</gene>
<accession>V4LA12</accession>
<dbReference type="InterPro" id="IPR056592">
    <property type="entry name" value="Beta-prop_At3g26010-like"/>
</dbReference>
<dbReference type="Proteomes" id="UP000030689">
    <property type="component" value="Unassembled WGS sequence"/>
</dbReference>
<evidence type="ECO:0000259" key="1">
    <source>
        <dbReference type="Pfam" id="PF24750"/>
    </source>
</evidence>
<reference evidence="2 3" key="1">
    <citation type="journal article" date="2013" name="Front. Plant Sci.">
        <title>The Reference Genome of the Halophytic Plant Eutrema salsugineum.</title>
        <authorList>
            <person name="Yang R."/>
            <person name="Jarvis D.E."/>
            <person name="Chen H."/>
            <person name="Beilstein M.A."/>
            <person name="Grimwood J."/>
            <person name="Jenkins J."/>
            <person name="Shu S."/>
            <person name="Prochnik S."/>
            <person name="Xin M."/>
            <person name="Ma C."/>
            <person name="Schmutz J."/>
            <person name="Wing R.A."/>
            <person name="Mitchell-Olds T."/>
            <person name="Schumaker K.S."/>
            <person name="Wang X."/>
        </authorList>
    </citation>
    <scope>NUCLEOTIDE SEQUENCE [LARGE SCALE GENOMIC DNA]</scope>
</reference>
<evidence type="ECO:0000313" key="2">
    <source>
        <dbReference type="EMBL" id="ESQ47270.1"/>
    </source>
</evidence>